<dbReference type="Pfam" id="PF13349">
    <property type="entry name" value="DUF4097"/>
    <property type="match status" value="1"/>
</dbReference>
<gene>
    <name evidence="2" type="ORF">CCR75_009642</name>
</gene>
<dbReference type="EMBL" id="SHOA02000006">
    <property type="protein sequence ID" value="TDH67518.1"/>
    <property type="molecule type" value="Genomic_DNA"/>
</dbReference>
<feature type="domain" description="DUF4097" evidence="1">
    <location>
        <begin position="29"/>
        <end position="241"/>
    </location>
</feature>
<organism evidence="2 3">
    <name type="scientific">Bremia lactucae</name>
    <name type="common">Lettuce downy mildew</name>
    <dbReference type="NCBI Taxonomy" id="4779"/>
    <lineage>
        <taxon>Eukaryota</taxon>
        <taxon>Sar</taxon>
        <taxon>Stramenopiles</taxon>
        <taxon>Oomycota</taxon>
        <taxon>Peronosporomycetes</taxon>
        <taxon>Peronosporales</taxon>
        <taxon>Peronosporaceae</taxon>
        <taxon>Bremia</taxon>
    </lineage>
</organism>
<dbReference type="OrthoDB" id="78128at2759"/>
<dbReference type="PANTHER" id="PTHR34094:SF1">
    <property type="entry name" value="PROTEIN FAM185A"/>
    <property type="match status" value="1"/>
</dbReference>
<reference evidence="2 3" key="1">
    <citation type="journal article" date="2021" name="Genome Biol.">
        <title>AFLAP: assembly-free linkage analysis pipeline using k-mers from genome sequencing data.</title>
        <authorList>
            <person name="Fletcher K."/>
            <person name="Zhang L."/>
            <person name="Gil J."/>
            <person name="Han R."/>
            <person name="Cavanaugh K."/>
            <person name="Michelmore R."/>
        </authorList>
    </citation>
    <scope>NUCLEOTIDE SEQUENCE [LARGE SCALE GENOMIC DNA]</scope>
    <source>
        <strain evidence="2 3">SF5</strain>
    </source>
</reference>
<proteinExistence type="predicted"/>
<evidence type="ECO:0000313" key="2">
    <source>
        <dbReference type="EMBL" id="TDH67518.1"/>
    </source>
</evidence>
<comment type="caution">
    <text evidence="2">The sequence shown here is derived from an EMBL/GenBank/DDBJ whole genome shotgun (WGS) entry which is preliminary data.</text>
</comment>
<evidence type="ECO:0000259" key="1">
    <source>
        <dbReference type="Pfam" id="PF13349"/>
    </source>
</evidence>
<dbReference type="AlphaFoldDB" id="A0A976FIQ4"/>
<name>A0A976FIQ4_BRELC</name>
<dbReference type="RefSeq" id="XP_067817017.1">
    <property type="nucleotide sequence ID" value="XM_067967681.1"/>
</dbReference>
<dbReference type="PANTHER" id="PTHR34094">
    <property type="match status" value="1"/>
</dbReference>
<evidence type="ECO:0000313" key="3">
    <source>
        <dbReference type="Proteomes" id="UP000294530"/>
    </source>
</evidence>
<dbReference type="KEGG" id="blac:94353352"/>
<keyword evidence="3" id="KW-1185">Reference proteome</keyword>
<dbReference type="InterPro" id="IPR025164">
    <property type="entry name" value="Toastrack_DUF4097"/>
</dbReference>
<protein>
    <recommendedName>
        <fullName evidence="1">DUF4097 domain-containing protein</fullName>
    </recommendedName>
</protein>
<dbReference type="GeneID" id="94353352"/>
<sequence>MHGVLRLAQLRSTRWFSSASTFTKLALTQQNRVTFQAGDAMRTDLVIVPVVISDDFALSISDKTTDVHNLVTIKQDNAALHIVKHSVSDCKLELRLPQTVSLNVTVANGSVTLKDKMEGDIKVVMGRGDIKVDKVRGSDVSFKTNGGQIHVFTLMEGETVRLEASESINCKRLMARKAEVRLGNGEALSSSFGAIYAETCNIMSANQSGQSKLCVGNVHGYLRVSSEGLDSIEIGSVSGTLEMEDSGPACRVNAHFDSWTNEASSSVLVSGDVRVSLEPAAAINVELHGKEITISKDCVFTSSEREQLEEDFAVFTGKLCAQEKAILASSDSTGKINVKCAKEDAMRTSFFMKDSVADDTKDDKTPRLLVHSLRGNVMLDQLNWMDNIKRHLKQ</sequence>
<dbReference type="Proteomes" id="UP000294530">
    <property type="component" value="Unassembled WGS sequence"/>
</dbReference>
<accession>A0A976FIQ4</accession>